<evidence type="ECO:0000256" key="3">
    <source>
        <dbReference type="PROSITE-ProRule" id="PRU00023"/>
    </source>
</evidence>
<dbReference type="SMART" id="SM00248">
    <property type="entry name" value="ANK"/>
    <property type="match status" value="8"/>
</dbReference>
<dbReference type="Pfam" id="PF12796">
    <property type="entry name" value="Ank_2"/>
    <property type="match status" value="1"/>
</dbReference>
<dbReference type="KEGG" id="cqi:110712577"/>
<evidence type="ECO:0000313" key="5">
    <source>
        <dbReference type="EnsemblPlants" id="AUR62024164-RA:cds"/>
    </source>
</evidence>
<accession>A0A803M6U1</accession>
<evidence type="ECO:0000256" key="4">
    <source>
        <dbReference type="SAM" id="MobiDB-lite"/>
    </source>
</evidence>
<dbReference type="OrthoDB" id="5314041at2759"/>
<dbReference type="PANTHER" id="PTHR24186">
    <property type="entry name" value="PROTEIN PHOSPHATASE 1 REGULATORY SUBUNIT"/>
    <property type="match status" value="1"/>
</dbReference>
<feature type="repeat" description="ANK" evidence="3">
    <location>
        <begin position="254"/>
        <end position="286"/>
    </location>
</feature>
<evidence type="ECO:0000256" key="2">
    <source>
        <dbReference type="ARBA" id="ARBA00023043"/>
    </source>
</evidence>
<dbReference type="PROSITE" id="PS50297">
    <property type="entry name" value="ANK_REP_REGION"/>
    <property type="match status" value="1"/>
</dbReference>
<keyword evidence="1" id="KW-0677">Repeat</keyword>
<dbReference type="OMA" id="DYMTRNA"/>
<feature type="region of interest" description="Disordered" evidence="4">
    <location>
        <begin position="579"/>
        <end position="615"/>
    </location>
</feature>
<reference evidence="5" key="2">
    <citation type="submission" date="2021-03" db="UniProtKB">
        <authorList>
            <consortium name="EnsemblPlants"/>
        </authorList>
    </citation>
    <scope>IDENTIFICATION</scope>
</reference>
<dbReference type="InterPro" id="IPR002110">
    <property type="entry name" value="Ankyrin_rpt"/>
</dbReference>
<feature type="repeat" description="ANK" evidence="3">
    <location>
        <begin position="220"/>
        <end position="252"/>
    </location>
</feature>
<dbReference type="EnsemblPlants" id="AUR62024164-RA">
    <property type="protein sequence ID" value="AUR62024164-RA:cds"/>
    <property type="gene ID" value="AUR62024164"/>
</dbReference>
<name>A0A803M6U1_CHEQI</name>
<feature type="compositionally biased region" description="Low complexity" evidence="4">
    <location>
        <begin position="579"/>
        <end position="589"/>
    </location>
</feature>
<organism evidence="5 6">
    <name type="scientific">Chenopodium quinoa</name>
    <name type="common">Quinoa</name>
    <dbReference type="NCBI Taxonomy" id="63459"/>
    <lineage>
        <taxon>Eukaryota</taxon>
        <taxon>Viridiplantae</taxon>
        <taxon>Streptophyta</taxon>
        <taxon>Embryophyta</taxon>
        <taxon>Tracheophyta</taxon>
        <taxon>Spermatophyta</taxon>
        <taxon>Magnoliopsida</taxon>
        <taxon>eudicotyledons</taxon>
        <taxon>Gunneridae</taxon>
        <taxon>Pentapetalae</taxon>
        <taxon>Caryophyllales</taxon>
        <taxon>Chenopodiaceae</taxon>
        <taxon>Chenopodioideae</taxon>
        <taxon>Atripliceae</taxon>
        <taxon>Chenopodium</taxon>
    </lineage>
</organism>
<reference evidence="5" key="1">
    <citation type="journal article" date="2017" name="Nature">
        <title>The genome of Chenopodium quinoa.</title>
        <authorList>
            <person name="Jarvis D.E."/>
            <person name="Ho Y.S."/>
            <person name="Lightfoot D.J."/>
            <person name="Schmoeckel S.M."/>
            <person name="Li B."/>
            <person name="Borm T.J.A."/>
            <person name="Ohyanagi H."/>
            <person name="Mineta K."/>
            <person name="Michell C.T."/>
            <person name="Saber N."/>
            <person name="Kharbatia N.M."/>
            <person name="Rupper R.R."/>
            <person name="Sharp A.R."/>
            <person name="Dally N."/>
            <person name="Boughton B.A."/>
            <person name="Woo Y.H."/>
            <person name="Gao G."/>
            <person name="Schijlen E.G.W.M."/>
            <person name="Guo X."/>
            <person name="Momin A.A."/>
            <person name="Negrao S."/>
            <person name="Al-Babili S."/>
            <person name="Gehring C."/>
            <person name="Roessner U."/>
            <person name="Jung C."/>
            <person name="Murphy K."/>
            <person name="Arold S.T."/>
            <person name="Gojobori T."/>
            <person name="van der Linden C.G."/>
            <person name="van Loo E.N."/>
            <person name="Jellen E.N."/>
            <person name="Maughan P.J."/>
            <person name="Tester M."/>
        </authorList>
    </citation>
    <scope>NUCLEOTIDE SEQUENCE [LARGE SCALE GENOMIC DNA]</scope>
    <source>
        <strain evidence="5">cv. PI 614886</strain>
    </source>
</reference>
<dbReference type="GeneID" id="110712577"/>
<dbReference type="Proteomes" id="UP000596660">
    <property type="component" value="Unplaced"/>
</dbReference>
<dbReference type="AlphaFoldDB" id="A0A803M6U1"/>
<dbReference type="RefSeq" id="XP_021746737.1">
    <property type="nucleotide sequence ID" value="XM_021891045.1"/>
</dbReference>
<dbReference type="SMR" id="A0A803M6U1"/>
<evidence type="ECO:0000313" key="6">
    <source>
        <dbReference type="Proteomes" id="UP000596660"/>
    </source>
</evidence>
<proteinExistence type="predicted"/>
<dbReference type="Pfam" id="PF13857">
    <property type="entry name" value="Ank_5"/>
    <property type="match status" value="1"/>
</dbReference>
<keyword evidence="6" id="KW-1185">Reference proteome</keyword>
<dbReference type="GO" id="GO:0005886">
    <property type="term" value="C:plasma membrane"/>
    <property type="evidence" value="ECO:0007669"/>
    <property type="project" value="TreeGrafter"/>
</dbReference>
<dbReference type="PANTHER" id="PTHR24186:SF38">
    <property type="entry name" value="ANKYRIN REPEAT FAMILY PROTEIN"/>
    <property type="match status" value="1"/>
</dbReference>
<dbReference type="Gene3D" id="1.25.40.20">
    <property type="entry name" value="Ankyrin repeat-containing domain"/>
    <property type="match status" value="1"/>
</dbReference>
<keyword evidence="2 3" id="KW-0040">ANK repeat</keyword>
<feature type="compositionally biased region" description="Basic and acidic residues" evidence="4">
    <location>
        <begin position="592"/>
        <end position="604"/>
    </location>
</feature>
<dbReference type="InterPro" id="IPR036770">
    <property type="entry name" value="Ankyrin_rpt-contain_sf"/>
</dbReference>
<dbReference type="PROSITE" id="PS50088">
    <property type="entry name" value="ANK_REPEAT"/>
    <property type="match status" value="2"/>
</dbReference>
<dbReference type="Gramene" id="AUR62024164-RA">
    <property type="protein sequence ID" value="AUR62024164-RA:cds"/>
    <property type="gene ID" value="AUR62024164"/>
</dbReference>
<protein>
    <submittedName>
        <fullName evidence="5">Uncharacterized protein</fullName>
    </submittedName>
</protein>
<evidence type="ECO:0000256" key="1">
    <source>
        <dbReference type="ARBA" id="ARBA00022737"/>
    </source>
</evidence>
<dbReference type="SUPFAM" id="SSF48403">
    <property type="entry name" value="Ankyrin repeat"/>
    <property type="match status" value="1"/>
</dbReference>
<gene>
    <name evidence="5" type="primary">LOC110712577</name>
</gene>
<sequence>MSTPYFPLSWESTGDQWWYATPIDWAAANGLCDLVKELLRIDPNLLIKLTSLRRTRLLETVWEDSLEAEASPHDEVSHCRARVARALLMDCEPSHGEGLQRNSLMRAGYGGWLLYTAASAGDMEFVKDLLERDPLLVVGEGEYGVTDILYAAARSKNSEVFRLLLESAMNVNKGSGELGEDFVGEMMNRAVHAAARGGNLEILKELLLDCSDVSGYRDGQGSTILHSASGRGQLEVVKDLIATYSSIISSTDNQGNTALHTAAYRGYTAIVEVLVLEAPSLTTSRNNDGNTFLHMAVAGFRSPGFHRIDQQLQLIKCLASGEIVSLEDIINIRNKEGRTAMHVAVAENIQCSVVELLMRVPSIDLNIRDIDELTPLDLLKQCPNTASSNILIKQFTSAGGISDCQDYSTRSALARQLRIQGIGTSPGTSFRLPDAELFPYAGDGNDSEVNCEPPSSRLSSCSSEVTSHFGLESNEKASRWLKFLRRPDKTAMCSITQIESPNPHHKLASTKVEEHNDVGMFKVCRNVDESITPLRQKFSRAVPSPSAREKFTASLMQGVVQATPPRSCLSLARYSPSSSITESLTSSPTAVDKLRGDYDRKSPERSSFFSGPLSGGKPLMGEKHRRVSSFNKSLMNQYFCFGAQGLAVEDSLTVKRTNSSCRRLVF</sequence>